<evidence type="ECO:0000313" key="2">
    <source>
        <dbReference type="Proteomes" id="UP000002484"/>
    </source>
</evidence>
<reference evidence="1 2" key="1">
    <citation type="submission" date="2010-10" db="EMBL/GenBank/DDBJ databases">
        <title>Complete sequence of Frankia sp. EuI1c.</title>
        <authorList>
            <consortium name="US DOE Joint Genome Institute"/>
            <person name="Lucas S."/>
            <person name="Copeland A."/>
            <person name="Lapidus A."/>
            <person name="Cheng J.-F."/>
            <person name="Bruce D."/>
            <person name="Goodwin L."/>
            <person name="Pitluck S."/>
            <person name="Chertkov O."/>
            <person name="Detter J.C."/>
            <person name="Han C."/>
            <person name="Tapia R."/>
            <person name="Land M."/>
            <person name="Hauser L."/>
            <person name="Jeffries C."/>
            <person name="Kyrpides N."/>
            <person name="Ivanova N."/>
            <person name="Mikhailova N."/>
            <person name="Beauchemin N."/>
            <person name="Sen A."/>
            <person name="Sur S.A."/>
            <person name="Gtari M."/>
            <person name="Wall L."/>
            <person name="Tisa L."/>
            <person name="Woyke T."/>
        </authorList>
    </citation>
    <scope>NUCLEOTIDE SEQUENCE [LARGE SCALE GENOMIC DNA]</scope>
    <source>
        <strain evidence="2">DSM 45817 / CECT 9037 / EuI1c</strain>
    </source>
</reference>
<dbReference type="GO" id="GO:0032259">
    <property type="term" value="P:methylation"/>
    <property type="evidence" value="ECO:0007669"/>
    <property type="project" value="UniProtKB-KW"/>
</dbReference>
<sequence length="633" mass="68145">MNRAVLPAALTAGIVINTARLRRRLAALPVIEPSDDRVHHTHVFLAADGVRLDDAQQRAASAYARRHGLDVLDLVPDELSPDRLLDLARLVDPARYRTDRLAPGRGAYQALLIDRDVLARAGLHPKEVTEVGLVAVTATLKRYAPLTTGLAVLPGLRAAPRTGQQRLAVRQATSRWDPARPLGPMVRDLALARGLARAPRWTLAAAAASWLQPVAAASGGPVRLRPAEALTAPLQRRRAAAEFVADASALGAAAARSAQVRTPGEPGGADSGGLARWGFARPHAFPADDAEHAAELRAIYQADLAGGVERFLAAARPTCPWCGGARLTKVTDGFDATLAKPGRFRYDRCADCRHVFQNPSPTDEGLDFYYRDFYDGLGAPIMEVIGDAGRAGYLARARSVPPTPRTWLDVGTGMGHFCLMARDVWPTTVFDGLDQGEALAEGARRGWIDHTYSGQLPDLAPSLAGRYDVVSMFHYLEHTRDPRADLDAAITALSPGGHLLIEVPNPESLSARVYGPLWSGWLAPQHLHLIPADNLVDALTARGLRVEHVEFGRAHLDGDGMYAWWALCQRLAPSLDLPWRAQPGSPGGQARRLATLAALGPLFPAMVVADAAARPYLTGGRRSNAYRVLARLP</sequence>
<dbReference type="KEGG" id="fri:FraEuI1c_1948"/>
<proteinExistence type="predicted"/>
<dbReference type="Pfam" id="PF13489">
    <property type="entry name" value="Methyltransf_23"/>
    <property type="match status" value="1"/>
</dbReference>
<dbReference type="Gene3D" id="3.40.50.150">
    <property type="entry name" value="Vaccinia Virus protein VP39"/>
    <property type="match status" value="1"/>
</dbReference>
<protein>
    <submittedName>
        <fullName evidence="1">Methyltransferase type 11</fullName>
    </submittedName>
</protein>
<organism evidence="1 2">
    <name type="scientific">Pseudofrankia inefficax (strain DSM 45817 / CECT 9037 / DDB 130130 / EuI1c)</name>
    <name type="common">Frankia inefficax</name>
    <dbReference type="NCBI Taxonomy" id="298654"/>
    <lineage>
        <taxon>Bacteria</taxon>
        <taxon>Bacillati</taxon>
        <taxon>Actinomycetota</taxon>
        <taxon>Actinomycetes</taxon>
        <taxon>Frankiales</taxon>
        <taxon>Frankiaceae</taxon>
        <taxon>Pseudofrankia</taxon>
    </lineage>
</organism>
<dbReference type="RefSeq" id="WP_013423117.1">
    <property type="nucleotide sequence ID" value="NC_014666.1"/>
</dbReference>
<accession>E3ITV1</accession>
<dbReference type="HOGENOM" id="CLU_425596_0_0_11"/>
<name>E3ITV1_PSEI1</name>
<dbReference type="GO" id="GO:0008168">
    <property type="term" value="F:methyltransferase activity"/>
    <property type="evidence" value="ECO:0007669"/>
    <property type="project" value="UniProtKB-KW"/>
</dbReference>
<gene>
    <name evidence="1" type="ordered locus">FraEuI1c_1948</name>
</gene>
<keyword evidence="1" id="KW-0489">Methyltransferase</keyword>
<dbReference type="AlphaFoldDB" id="E3ITV1"/>
<evidence type="ECO:0000313" key="1">
    <source>
        <dbReference type="EMBL" id="ADP79998.1"/>
    </source>
</evidence>
<dbReference type="eggNOG" id="COG2227">
    <property type="taxonomic scope" value="Bacteria"/>
</dbReference>
<keyword evidence="1" id="KW-0808">Transferase</keyword>
<dbReference type="SUPFAM" id="SSF53335">
    <property type="entry name" value="S-adenosyl-L-methionine-dependent methyltransferases"/>
    <property type="match status" value="1"/>
</dbReference>
<dbReference type="Proteomes" id="UP000002484">
    <property type="component" value="Chromosome"/>
</dbReference>
<dbReference type="InterPro" id="IPR029063">
    <property type="entry name" value="SAM-dependent_MTases_sf"/>
</dbReference>
<dbReference type="InParanoid" id="E3ITV1"/>
<dbReference type="EMBL" id="CP002299">
    <property type="protein sequence ID" value="ADP79998.1"/>
    <property type="molecule type" value="Genomic_DNA"/>
</dbReference>
<keyword evidence="2" id="KW-1185">Reference proteome</keyword>
<dbReference type="STRING" id="298654.FraEuI1c_1948"/>